<keyword evidence="2" id="KW-0229">DNA integration</keyword>
<organism evidence="9 10">
    <name type="scientific">Kribbella sancticallisti</name>
    <dbReference type="NCBI Taxonomy" id="460087"/>
    <lineage>
        <taxon>Bacteria</taxon>
        <taxon>Bacillati</taxon>
        <taxon>Actinomycetota</taxon>
        <taxon>Actinomycetes</taxon>
        <taxon>Propionibacteriales</taxon>
        <taxon>Kribbellaceae</taxon>
        <taxon>Kribbella</taxon>
    </lineage>
</organism>
<dbReference type="EMBL" id="BAAAOS010000017">
    <property type="protein sequence ID" value="GAA1566122.1"/>
    <property type="molecule type" value="Genomic_DNA"/>
</dbReference>
<feature type="domain" description="Tyr recombinase" evidence="7">
    <location>
        <begin position="183"/>
        <end position="402"/>
    </location>
</feature>
<reference evidence="9 10" key="1">
    <citation type="journal article" date="2019" name="Int. J. Syst. Evol. Microbiol.">
        <title>The Global Catalogue of Microorganisms (GCM) 10K type strain sequencing project: providing services to taxonomists for standard genome sequencing and annotation.</title>
        <authorList>
            <consortium name="The Broad Institute Genomics Platform"/>
            <consortium name="The Broad Institute Genome Sequencing Center for Infectious Disease"/>
            <person name="Wu L."/>
            <person name="Ma J."/>
        </authorList>
    </citation>
    <scope>NUCLEOTIDE SEQUENCE [LARGE SCALE GENOMIC DNA]</scope>
    <source>
        <strain evidence="9 10">JCM 14969</strain>
    </source>
</reference>
<name>A0ABN2CZ82_9ACTN</name>
<dbReference type="InterPro" id="IPR013762">
    <property type="entry name" value="Integrase-like_cat_sf"/>
</dbReference>
<sequence>MSEETDKRHKNPDGRSTIYLGSDGYWHGRVTMGLKDDGSPDRPHVKRKRKEDVVARVKELETERDSGKVRPVGEKKWTVETWLLHWLTIVQPNLRFGAYRAYESAARIHLIPGIGKHKLDKLQPEHLERLYTRMQDAGARPGTAHQVHRTIRTALGVAEARGHIKSNPATKAKSPRSDIEQEEEIEPYTVKEIQAILREADKGRNSARWAIALALGLRQGEALGLKWSDVDLDGGILQVRRSRNKPHYVHGCGDKPCGRKIPGHCPERVSTRPDAAPTKSRAGRRTIGLPDELVGILHTHQKQQAGEKEAARQLWTDEGWLFASRTGKPLNARTDHQEWKDLLKAAGIRKGRLHDARHTAATVMLLLGIPERAVMDAMGWATTAMAKRYQHITAPVRRDIANRVGGLLWATPVEKPPAKGDDEDGDGAAGALVPA</sequence>
<evidence type="ECO:0000256" key="2">
    <source>
        <dbReference type="ARBA" id="ARBA00022908"/>
    </source>
</evidence>
<evidence type="ECO:0000313" key="10">
    <source>
        <dbReference type="Proteomes" id="UP001500393"/>
    </source>
</evidence>
<evidence type="ECO:0000259" key="7">
    <source>
        <dbReference type="PROSITE" id="PS51898"/>
    </source>
</evidence>
<feature type="compositionally biased region" description="Basic and acidic residues" evidence="6">
    <location>
        <begin position="1"/>
        <end position="13"/>
    </location>
</feature>
<dbReference type="RefSeq" id="WP_344212064.1">
    <property type="nucleotide sequence ID" value="NZ_BAAAOS010000017.1"/>
</dbReference>
<dbReference type="PANTHER" id="PTHR30629">
    <property type="entry name" value="PROPHAGE INTEGRASE"/>
    <property type="match status" value="1"/>
</dbReference>
<evidence type="ECO:0000256" key="6">
    <source>
        <dbReference type="SAM" id="MobiDB-lite"/>
    </source>
</evidence>
<dbReference type="PROSITE" id="PS51900">
    <property type="entry name" value="CB"/>
    <property type="match status" value="1"/>
</dbReference>
<evidence type="ECO:0000256" key="3">
    <source>
        <dbReference type="ARBA" id="ARBA00023125"/>
    </source>
</evidence>
<keyword evidence="4" id="KW-0233">DNA recombination</keyword>
<dbReference type="PANTHER" id="PTHR30629:SF2">
    <property type="entry name" value="PROPHAGE INTEGRASE INTS-RELATED"/>
    <property type="match status" value="1"/>
</dbReference>
<dbReference type="InterPro" id="IPR004107">
    <property type="entry name" value="Integrase_SAM-like_N"/>
</dbReference>
<feature type="region of interest" description="Disordered" evidence="6">
    <location>
        <begin position="164"/>
        <end position="183"/>
    </location>
</feature>
<keyword evidence="10" id="KW-1185">Reference proteome</keyword>
<dbReference type="Proteomes" id="UP001500393">
    <property type="component" value="Unassembled WGS sequence"/>
</dbReference>
<dbReference type="Pfam" id="PF14659">
    <property type="entry name" value="Phage_int_SAM_3"/>
    <property type="match status" value="1"/>
</dbReference>
<dbReference type="CDD" id="cd01189">
    <property type="entry name" value="INT_ICEBs1_C_like"/>
    <property type="match status" value="1"/>
</dbReference>
<feature type="domain" description="Core-binding (CB)" evidence="8">
    <location>
        <begin position="77"/>
        <end position="159"/>
    </location>
</feature>
<dbReference type="InterPro" id="IPR011010">
    <property type="entry name" value="DNA_brk_join_enz"/>
</dbReference>
<dbReference type="InterPro" id="IPR010998">
    <property type="entry name" value="Integrase_recombinase_N"/>
</dbReference>
<dbReference type="InterPro" id="IPR002104">
    <property type="entry name" value="Integrase_catalytic"/>
</dbReference>
<feature type="compositionally biased region" description="Basic and acidic residues" evidence="6">
    <location>
        <begin position="34"/>
        <end position="43"/>
    </location>
</feature>
<dbReference type="InterPro" id="IPR050808">
    <property type="entry name" value="Phage_Integrase"/>
</dbReference>
<protein>
    <submittedName>
        <fullName evidence="9">Site-specific integrase</fullName>
    </submittedName>
</protein>
<dbReference type="Gene3D" id="1.10.150.130">
    <property type="match status" value="1"/>
</dbReference>
<evidence type="ECO:0000259" key="8">
    <source>
        <dbReference type="PROSITE" id="PS51900"/>
    </source>
</evidence>
<dbReference type="Pfam" id="PF00589">
    <property type="entry name" value="Phage_integrase"/>
    <property type="match status" value="1"/>
</dbReference>
<proteinExistence type="inferred from homology"/>
<dbReference type="SUPFAM" id="SSF56349">
    <property type="entry name" value="DNA breaking-rejoining enzymes"/>
    <property type="match status" value="1"/>
</dbReference>
<dbReference type="Gene3D" id="1.10.443.10">
    <property type="entry name" value="Intergrase catalytic core"/>
    <property type="match status" value="1"/>
</dbReference>
<evidence type="ECO:0000256" key="1">
    <source>
        <dbReference type="ARBA" id="ARBA00008857"/>
    </source>
</evidence>
<evidence type="ECO:0000256" key="5">
    <source>
        <dbReference type="PROSITE-ProRule" id="PRU01248"/>
    </source>
</evidence>
<comment type="caution">
    <text evidence="9">The sequence shown here is derived from an EMBL/GenBank/DDBJ whole genome shotgun (WGS) entry which is preliminary data.</text>
</comment>
<feature type="region of interest" description="Disordered" evidence="6">
    <location>
        <begin position="31"/>
        <end position="50"/>
    </location>
</feature>
<feature type="region of interest" description="Disordered" evidence="6">
    <location>
        <begin position="413"/>
        <end position="435"/>
    </location>
</feature>
<comment type="similarity">
    <text evidence="1">Belongs to the 'phage' integrase family.</text>
</comment>
<evidence type="ECO:0000313" key="9">
    <source>
        <dbReference type="EMBL" id="GAA1566122.1"/>
    </source>
</evidence>
<accession>A0ABN2CZ82</accession>
<evidence type="ECO:0000256" key="4">
    <source>
        <dbReference type="ARBA" id="ARBA00023172"/>
    </source>
</evidence>
<gene>
    <name evidence="9" type="ORF">GCM10009789_19500</name>
</gene>
<dbReference type="InterPro" id="IPR044068">
    <property type="entry name" value="CB"/>
</dbReference>
<feature type="region of interest" description="Disordered" evidence="6">
    <location>
        <begin position="1"/>
        <end position="24"/>
    </location>
</feature>
<keyword evidence="3 5" id="KW-0238">DNA-binding</keyword>
<dbReference type="PROSITE" id="PS51898">
    <property type="entry name" value="TYR_RECOMBINASE"/>
    <property type="match status" value="1"/>
</dbReference>